<comment type="caution">
    <text evidence="3">The sequence shown here is derived from an EMBL/GenBank/DDBJ whole genome shotgun (WGS) entry which is preliminary data.</text>
</comment>
<evidence type="ECO:0000313" key="3">
    <source>
        <dbReference type="EMBL" id="KAH6682232.1"/>
    </source>
</evidence>
<protein>
    <recommendedName>
        <fullName evidence="5">Fungal N-terminal domain-containing protein</fullName>
    </recommendedName>
</protein>
<organism evidence="3 4">
    <name type="scientific">Plectosphaerella plurivora</name>
    <dbReference type="NCBI Taxonomy" id="936078"/>
    <lineage>
        <taxon>Eukaryota</taxon>
        <taxon>Fungi</taxon>
        <taxon>Dikarya</taxon>
        <taxon>Ascomycota</taxon>
        <taxon>Pezizomycotina</taxon>
        <taxon>Sordariomycetes</taxon>
        <taxon>Hypocreomycetidae</taxon>
        <taxon>Glomerellales</taxon>
        <taxon>Plectosphaerellaceae</taxon>
        <taxon>Plectosphaerella</taxon>
    </lineage>
</organism>
<accession>A0A9P8V5R3</accession>
<dbReference type="Proteomes" id="UP000770015">
    <property type="component" value="Unassembled WGS sequence"/>
</dbReference>
<dbReference type="PANTHER" id="PTHR38886">
    <property type="entry name" value="SESA DOMAIN-CONTAINING PROTEIN"/>
    <property type="match status" value="1"/>
</dbReference>
<evidence type="ECO:0000313" key="4">
    <source>
        <dbReference type="Proteomes" id="UP000770015"/>
    </source>
</evidence>
<keyword evidence="1" id="KW-0175">Coiled coil</keyword>
<sequence>MAASFSFGSVGDIIALCQIAVELGRALDDTRGSAKEYQDLQQDLFDFVNVIAAYQQYQSSPWMQGLGHVVQDVVEQCTAVLEGARDSWLRKYGKHLRPSGSGSWVKDTYKKVKWRWEKQHVDKFREDLRKHTQRLGLLVTLTSLKSARVDNETLLLRIKEVDREIQKRDAHVLEEIQAQNRALEQVKACVEVQTSRATGFFQSISKAIEDVRRIVEGNTRILIEMRHSAANANLAYSLDPTREQNIFIENALGDTNEIPWNLIHSWKGLTDLLAHQKLQRGKQVDRTAPFKSVVRRGMKIEMSMIFVVVSFTNCCPRCSTPAQVVEGARVQCQQKHCGMWFRRAEKAIVSVQIGSTDAVVSVVDEMHSPLGTSSMDVHAANLVEPSDFQRVSLVEEELEVEIAEQGSVQEHDTSPGAEVVPPGIHTPGQETLPTSPDELPQISSVSIPRSMFQETDDDGDISSVADAFRSLRARGKRFTIVAPSLSTVAEREFTGGSHEADPSPSTVPRVRTATYFLEQSRNVASSAPDSQLWHSQRSSTNA</sequence>
<evidence type="ECO:0000256" key="2">
    <source>
        <dbReference type="SAM" id="MobiDB-lite"/>
    </source>
</evidence>
<evidence type="ECO:0008006" key="5">
    <source>
        <dbReference type="Google" id="ProtNLM"/>
    </source>
</evidence>
<feature type="coiled-coil region" evidence="1">
    <location>
        <begin position="144"/>
        <end position="193"/>
    </location>
</feature>
<keyword evidence="4" id="KW-1185">Reference proteome</keyword>
<dbReference type="PANTHER" id="PTHR38886:SF1">
    <property type="entry name" value="NACHT-NTPASE AND P-LOOP NTPASES N-TERMINAL DOMAIN-CONTAINING PROTEIN"/>
    <property type="match status" value="1"/>
</dbReference>
<reference evidence="3" key="1">
    <citation type="journal article" date="2021" name="Nat. Commun.">
        <title>Genetic determinants of endophytism in the Arabidopsis root mycobiome.</title>
        <authorList>
            <person name="Mesny F."/>
            <person name="Miyauchi S."/>
            <person name="Thiergart T."/>
            <person name="Pickel B."/>
            <person name="Atanasova L."/>
            <person name="Karlsson M."/>
            <person name="Huettel B."/>
            <person name="Barry K.W."/>
            <person name="Haridas S."/>
            <person name="Chen C."/>
            <person name="Bauer D."/>
            <person name="Andreopoulos W."/>
            <person name="Pangilinan J."/>
            <person name="LaButti K."/>
            <person name="Riley R."/>
            <person name="Lipzen A."/>
            <person name="Clum A."/>
            <person name="Drula E."/>
            <person name="Henrissat B."/>
            <person name="Kohler A."/>
            <person name="Grigoriev I.V."/>
            <person name="Martin F.M."/>
            <person name="Hacquard S."/>
        </authorList>
    </citation>
    <scope>NUCLEOTIDE SEQUENCE</scope>
    <source>
        <strain evidence="3">MPI-SDFR-AT-0117</strain>
    </source>
</reference>
<dbReference type="EMBL" id="JAGSXJ010000018">
    <property type="protein sequence ID" value="KAH6682232.1"/>
    <property type="molecule type" value="Genomic_DNA"/>
</dbReference>
<gene>
    <name evidence="3" type="ORF">F5X68DRAFT_233950</name>
</gene>
<dbReference type="AlphaFoldDB" id="A0A9P8V5R3"/>
<evidence type="ECO:0000256" key="1">
    <source>
        <dbReference type="SAM" id="Coils"/>
    </source>
</evidence>
<dbReference type="OrthoDB" id="3045089at2759"/>
<feature type="region of interest" description="Disordered" evidence="2">
    <location>
        <begin position="521"/>
        <end position="542"/>
    </location>
</feature>
<proteinExistence type="predicted"/>
<name>A0A9P8V5R3_9PEZI</name>